<reference evidence="2 3" key="1">
    <citation type="submission" date="2021-06" db="EMBL/GenBank/DDBJ databases">
        <title>Limosilactobacillus angelus sp. nov., isolated from the human vagina.</title>
        <authorList>
            <person name="Chen Y.-S."/>
        </authorList>
    </citation>
    <scope>NUCLEOTIDE SEQUENCE [LARGE SCALE GENOMIC DNA]</scope>
    <source>
        <strain evidence="2 3">P5L02</strain>
    </source>
</reference>
<sequence length="142" mass="16461">MNFHVENYLKKHNIHIEYSSRVDFDAKMFDTPKGPVIIVNSTLSEGKQELAILHELGHDIYDKDTCGSYKNNDKVHTKMEVGANKFMLRESLNIYSSENNVDPEDINSIEFLESHDLNLNLNDLTRSLINKMINDEYNRKAN</sequence>
<protein>
    <submittedName>
        <fullName evidence="2">ImmA/IrrE family metallo-endopeptidase</fullName>
    </submittedName>
</protein>
<evidence type="ECO:0000259" key="1">
    <source>
        <dbReference type="Pfam" id="PF06114"/>
    </source>
</evidence>
<evidence type="ECO:0000313" key="3">
    <source>
        <dbReference type="Proteomes" id="UP001196248"/>
    </source>
</evidence>
<proteinExistence type="predicted"/>
<dbReference type="RefSeq" id="WP_216972243.1">
    <property type="nucleotide sequence ID" value="NZ_JAHPJJ010000009.1"/>
</dbReference>
<gene>
    <name evidence="2" type="ORF">KSL82_04780</name>
</gene>
<evidence type="ECO:0000313" key="2">
    <source>
        <dbReference type="EMBL" id="MBU9695211.1"/>
    </source>
</evidence>
<dbReference type="Pfam" id="PF06114">
    <property type="entry name" value="Peptidase_M78"/>
    <property type="match status" value="1"/>
</dbReference>
<name>A0ABS6IUL3_9LACO</name>
<accession>A0ABS6IUL3</accession>
<organism evidence="2 3">
    <name type="scientific">Limosilactobacillus portuensis</name>
    <dbReference type="NCBI Taxonomy" id="2742601"/>
    <lineage>
        <taxon>Bacteria</taxon>
        <taxon>Bacillati</taxon>
        <taxon>Bacillota</taxon>
        <taxon>Bacilli</taxon>
        <taxon>Lactobacillales</taxon>
        <taxon>Lactobacillaceae</taxon>
        <taxon>Limosilactobacillus</taxon>
    </lineage>
</organism>
<keyword evidence="3" id="KW-1185">Reference proteome</keyword>
<feature type="domain" description="IrrE N-terminal-like" evidence="1">
    <location>
        <begin position="10"/>
        <end position="86"/>
    </location>
</feature>
<dbReference type="EMBL" id="JAHPJJ010000009">
    <property type="protein sequence ID" value="MBU9695211.1"/>
    <property type="molecule type" value="Genomic_DNA"/>
</dbReference>
<dbReference type="Proteomes" id="UP001196248">
    <property type="component" value="Unassembled WGS sequence"/>
</dbReference>
<comment type="caution">
    <text evidence="2">The sequence shown here is derived from an EMBL/GenBank/DDBJ whole genome shotgun (WGS) entry which is preliminary data.</text>
</comment>
<dbReference type="InterPro" id="IPR010359">
    <property type="entry name" value="IrrE_HExxH"/>
</dbReference>